<dbReference type="PANTHER" id="PTHR12308:SF84">
    <property type="entry name" value="ANOCTAMIN"/>
    <property type="match status" value="1"/>
</dbReference>
<proteinExistence type="inferred from homology"/>
<feature type="transmembrane region" description="Helical" evidence="8">
    <location>
        <begin position="715"/>
        <end position="735"/>
    </location>
</feature>
<evidence type="ECO:0000256" key="7">
    <source>
        <dbReference type="ARBA" id="ARBA00023180"/>
    </source>
</evidence>
<comment type="subcellular location">
    <subcellularLocation>
        <location evidence="1">Cell membrane</location>
        <topology evidence="1">Multi-pass membrane protein</topology>
    </subcellularLocation>
    <subcellularLocation>
        <location evidence="8">Membrane</location>
        <topology evidence="8">Multi-pass membrane protein</topology>
    </subcellularLocation>
</comment>
<feature type="transmembrane region" description="Helical" evidence="8">
    <location>
        <begin position="291"/>
        <end position="320"/>
    </location>
</feature>
<organism evidence="11 12">
    <name type="scientific">Limulus polyphemus</name>
    <name type="common">Atlantic horseshoe crab</name>
    <dbReference type="NCBI Taxonomy" id="6850"/>
    <lineage>
        <taxon>Eukaryota</taxon>
        <taxon>Metazoa</taxon>
        <taxon>Ecdysozoa</taxon>
        <taxon>Arthropoda</taxon>
        <taxon>Chelicerata</taxon>
        <taxon>Merostomata</taxon>
        <taxon>Xiphosura</taxon>
        <taxon>Limulidae</taxon>
        <taxon>Limulus</taxon>
    </lineage>
</organism>
<feature type="domain" description="Anoctamin dimerisation" evidence="10">
    <location>
        <begin position="131"/>
        <end position="279"/>
    </location>
</feature>
<evidence type="ECO:0000256" key="5">
    <source>
        <dbReference type="ARBA" id="ARBA00022989"/>
    </source>
</evidence>
<dbReference type="Pfam" id="PF16178">
    <property type="entry name" value="Anoct_dimer"/>
    <property type="match status" value="2"/>
</dbReference>
<evidence type="ECO:0000256" key="2">
    <source>
        <dbReference type="ARBA" id="ARBA00009671"/>
    </source>
</evidence>
<dbReference type="InterPro" id="IPR032394">
    <property type="entry name" value="Anoct_dimer"/>
</dbReference>
<dbReference type="InterPro" id="IPR049452">
    <property type="entry name" value="Anoctamin_TM"/>
</dbReference>
<name>A0ABM1S2N4_LIMPO</name>
<sequence length="852" mass="99187">MSSPMCLLDSPQMEKKCAFPMSTTKTLHSRLTSMEISDSVDPCIRESSTDYYTPGSRGRVSVITEEMMEENDEQIANKNTVYFRDGKRRIDFVLVYEESFDPSKDEKRKVFEENLEAEGLELELEDKSRMEHREPMAWVADDAENEEMSCSSLWCFDSENPFMYDKELIPDDSLYFSSTSNKNYNNEFHVVEKESFLTSAQRSRIVWEVLMRTPYETDSGSKTGIMRLLNNGIYLSGYPLHDGPYIGKSVKKGEPGYCERTLLYNEWAQWKCWYKTQPLPLIRRYFGEKTALYFVWIGFYTTVLIPAAALGVLTMIYGLATMKTSTPSKEICDDTVGGNLIMCPLCNQQCGFWRLKDSCVFSMVVHLFDNPATVGFAVFMSLWATMFMELWKRKQARTAWEWNLSSAEHSLEMIRPEYEAKVFTYKFNPVTMTFEPFLPFWDKVARILGVNSLVLLMLFSVMIAVFAVIVYRIIIVTLMFSSETLFWRKYAKIATSFTAATINLVVIVVMDRIYRKLAGKLSDIERPRTQREYEDSFTFKMFVFTFINTYSSIIYIAFFKGRFFGHPGDTITIFGYRQDQCENGGCLFEVFVQLGIIMVGKQVFNNIYEFATMKIMIWWRVYWRARENFVPQQPNTRWEEDYNLETTDSMSLFDEYLEMVIQFGFVTLFVGSFPLAPLFALLNNVVEIRLDAYKYVAQLRRPLTYRVQNIGAWQAILKGLSFVAVITNSFMIAYTSDFIPRLVYMYRYSKDGSLEGYINNTMSYFDTADFTNTTKPNNMMLDGVYVNQCRYQDYRHPPGSDEKYTLSLQYWHIFAARLAFVVVFEHLVMFITSLLSYAIPDIPRSVQGDNSK</sequence>
<dbReference type="GeneID" id="106478566"/>
<evidence type="ECO:0000256" key="3">
    <source>
        <dbReference type="ARBA" id="ARBA00022475"/>
    </source>
</evidence>
<evidence type="ECO:0000313" key="11">
    <source>
        <dbReference type="Proteomes" id="UP000694941"/>
    </source>
</evidence>
<feature type="transmembrane region" description="Helical" evidence="8">
    <location>
        <begin position="537"/>
        <end position="558"/>
    </location>
</feature>
<comment type="similarity">
    <text evidence="2 8">Belongs to the anoctamin family.</text>
</comment>
<keyword evidence="4 8" id="KW-0812">Transmembrane</keyword>
<reference evidence="12" key="1">
    <citation type="submission" date="2025-08" db="UniProtKB">
        <authorList>
            <consortium name="RefSeq"/>
        </authorList>
    </citation>
    <scope>IDENTIFICATION</scope>
    <source>
        <tissue evidence="12">Muscle</tissue>
    </source>
</reference>
<feature type="transmembrane region" description="Helical" evidence="8">
    <location>
        <begin position="453"/>
        <end position="478"/>
    </location>
</feature>
<evidence type="ECO:0000256" key="1">
    <source>
        <dbReference type="ARBA" id="ARBA00004651"/>
    </source>
</evidence>
<feature type="transmembrane region" description="Helical" evidence="8">
    <location>
        <begin position="490"/>
        <end position="510"/>
    </location>
</feature>
<keyword evidence="5 8" id="KW-1133">Transmembrane helix</keyword>
<evidence type="ECO:0000256" key="4">
    <source>
        <dbReference type="ARBA" id="ARBA00022692"/>
    </source>
</evidence>
<evidence type="ECO:0000259" key="10">
    <source>
        <dbReference type="Pfam" id="PF16178"/>
    </source>
</evidence>
<protein>
    <recommendedName>
        <fullName evidence="8">Anoctamin</fullName>
    </recommendedName>
</protein>
<evidence type="ECO:0000259" key="9">
    <source>
        <dbReference type="Pfam" id="PF04547"/>
    </source>
</evidence>
<keyword evidence="6 8" id="KW-0472">Membrane</keyword>
<keyword evidence="11" id="KW-1185">Reference proteome</keyword>
<dbReference type="RefSeq" id="XP_022237889.1">
    <property type="nucleotide sequence ID" value="XM_022382181.1"/>
</dbReference>
<evidence type="ECO:0000256" key="8">
    <source>
        <dbReference type="RuleBase" id="RU280814"/>
    </source>
</evidence>
<feature type="transmembrane region" description="Helical" evidence="8">
    <location>
        <begin position="659"/>
        <end position="682"/>
    </location>
</feature>
<feature type="domain" description="Anoctamin transmembrane" evidence="9">
    <location>
        <begin position="282"/>
        <end position="847"/>
    </location>
</feature>
<dbReference type="PANTHER" id="PTHR12308">
    <property type="entry name" value="ANOCTAMIN"/>
    <property type="match status" value="1"/>
</dbReference>
<feature type="domain" description="Anoctamin dimerisation" evidence="10">
    <location>
        <begin position="82"/>
        <end position="128"/>
    </location>
</feature>
<keyword evidence="7" id="KW-0325">Glycoprotein</keyword>
<accession>A0ABM1S2N4</accession>
<dbReference type="InterPro" id="IPR007632">
    <property type="entry name" value="Anoctamin"/>
</dbReference>
<evidence type="ECO:0000313" key="12">
    <source>
        <dbReference type="RefSeq" id="XP_022237889.1"/>
    </source>
</evidence>
<dbReference type="Pfam" id="PF04547">
    <property type="entry name" value="Anoctamin"/>
    <property type="match status" value="1"/>
</dbReference>
<evidence type="ECO:0000256" key="6">
    <source>
        <dbReference type="ARBA" id="ARBA00023136"/>
    </source>
</evidence>
<keyword evidence="3" id="KW-1003">Cell membrane</keyword>
<gene>
    <name evidence="12" type="primary">LOC106478566</name>
</gene>
<dbReference type="Proteomes" id="UP000694941">
    <property type="component" value="Unplaced"/>
</dbReference>
<feature type="transmembrane region" description="Helical" evidence="8">
    <location>
        <begin position="372"/>
        <end position="391"/>
    </location>
</feature>
<feature type="transmembrane region" description="Helical" evidence="8">
    <location>
        <begin position="810"/>
        <end position="835"/>
    </location>
</feature>